<evidence type="ECO:0000313" key="3">
    <source>
        <dbReference type="EMBL" id="WUS59471.1"/>
    </source>
</evidence>
<feature type="chain" id="PRO_5046567293" description="Lipoprotein" evidence="2">
    <location>
        <begin position="28"/>
        <end position="171"/>
    </location>
</feature>
<protein>
    <recommendedName>
        <fullName evidence="5">Lipoprotein</fullName>
    </recommendedName>
</protein>
<evidence type="ECO:0008006" key="5">
    <source>
        <dbReference type="Google" id="ProtNLM"/>
    </source>
</evidence>
<proteinExistence type="predicted"/>
<keyword evidence="4" id="KW-1185">Reference proteome</keyword>
<organism evidence="3 4">
    <name type="scientific">Kitasatospora herbaricolor</name>
    <dbReference type="NCBI Taxonomy" id="68217"/>
    <lineage>
        <taxon>Bacteria</taxon>
        <taxon>Bacillati</taxon>
        <taxon>Actinomycetota</taxon>
        <taxon>Actinomycetes</taxon>
        <taxon>Kitasatosporales</taxon>
        <taxon>Streptomycetaceae</taxon>
        <taxon>Kitasatospora</taxon>
    </lineage>
</organism>
<dbReference type="Proteomes" id="UP001432014">
    <property type="component" value="Chromosome"/>
</dbReference>
<dbReference type="RefSeq" id="WP_329494428.1">
    <property type="nucleotide sequence ID" value="NZ_CP108460.1"/>
</dbReference>
<feature type="compositionally biased region" description="Polar residues" evidence="1">
    <location>
        <begin position="67"/>
        <end position="78"/>
    </location>
</feature>
<feature type="region of interest" description="Disordered" evidence="1">
    <location>
        <begin position="66"/>
        <end position="87"/>
    </location>
</feature>
<accession>A0ABZ1WEZ5</accession>
<evidence type="ECO:0000313" key="4">
    <source>
        <dbReference type="Proteomes" id="UP001432014"/>
    </source>
</evidence>
<sequence length="171" mass="18243">MHSPTRYRTAATAAVVILALTSCGSGGKTGAAGPTITVAQAKQQVMAYDLDILSALLGEQQAMVSEPASSECETSSQPGPKGRVRLHSSDHGLGVVAVERNPEMFDTFRRHLAEKGFEPFGKDAGWEYYKNKSNGFTAELRESLDSSKKLTLTVSSPCVWPDGKPGPDANK</sequence>
<gene>
    <name evidence="3" type="ORF">OG469_30575</name>
</gene>
<reference evidence="3 4" key="1">
    <citation type="submission" date="2022-10" db="EMBL/GenBank/DDBJ databases">
        <title>The complete genomes of actinobacterial strains from the NBC collection.</title>
        <authorList>
            <person name="Joergensen T.S."/>
            <person name="Alvarez Arevalo M."/>
            <person name="Sterndorff E.B."/>
            <person name="Faurdal D."/>
            <person name="Vuksanovic O."/>
            <person name="Mourched A.-S."/>
            <person name="Charusanti P."/>
            <person name="Shaw S."/>
            <person name="Blin K."/>
            <person name="Weber T."/>
        </authorList>
    </citation>
    <scope>NUCLEOTIDE SEQUENCE [LARGE SCALE GENOMIC DNA]</scope>
    <source>
        <strain evidence="3 4">NBC_01247</strain>
    </source>
</reference>
<evidence type="ECO:0000256" key="2">
    <source>
        <dbReference type="SAM" id="SignalP"/>
    </source>
</evidence>
<evidence type="ECO:0000256" key="1">
    <source>
        <dbReference type="SAM" id="MobiDB-lite"/>
    </source>
</evidence>
<name>A0ABZ1WEZ5_9ACTN</name>
<feature type="signal peptide" evidence="2">
    <location>
        <begin position="1"/>
        <end position="27"/>
    </location>
</feature>
<dbReference type="PROSITE" id="PS51257">
    <property type="entry name" value="PROKAR_LIPOPROTEIN"/>
    <property type="match status" value="1"/>
</dbReference>
<keyword evidence="2" id="KW-0732">Signal</keyword>
<dbReference type="EMBL" id="CP108482">
    <property type="protein sequence ID" value="WUS59471.1"/>
    <property type="molecule type" value="Genomic_DNA"/>
</dbReference>